<evidence type="ECO:0000259" key="2">
    <source>
        <dbReference type="Pfam" id="PF13439"/>
    </source>
</evidence>
<comment type="caution">
    <text evidence="3">The sequence shown here is derived from an EMBL/GenBank/DDBJ whole genome shotgun (WGS) entry which is preliminary data.</text>
</comment>
<gene>
    <name evidence="3" type="ORF">DW001_05040</name>
</gene>
<dbReference type="Pfam" id="PF13439">
    <property type="entry name" value="Glyco_transf_4"/>
    <property type="match status" value="1"/>
</dbReference>
<reference evidence="3 4" key="1">
    <citation type="submission" date="2018-08" db="EMBL/GenBank/DDBJ databases">
        <title>A genome reference for cultivated species of the human gut microbiota.</title>
        <authorList>
            <person name="Zou Y."/>
            <person name="Xue W."/>
            <person name="Luo G."/>
        </authorList>
    </citation>
    <scope>NUCLEOTIDE SEQUENCE [LARGE SCALE GENOMIC DNA]</scope>
    <source>
        <strain evidence="3 4">AF36-2BH</strain>
    </source>
</reference>
<dbReference type="EMBL" id="QRPB01000004">
    <property type="protein sequence ID" value="RHL81449.1"/>
    <property type="molecule type" value="Genomic_DNA"/>
</dbReference>
<sequence>MNKIRVLHLELSNRIGGIEKFLFNLYKEIDKNKVQFDFATTTLNTAPLEKKLINLGGNVYHIHAYKNIKLYYKDIEKLICNGEYDVIHIHKNSATNIIPFIVIKRNNIKSVIVHSHNTRPSVGNMTKFVHFINRKYLYKNAKVHLACSTEAGKWLYGNRKYEVIYNGIDINDFAFNNKKRINIRKSLGIEDSDFVVGNIGRFEKQKNHKRILEIFNEIVKIDQNAKLILVGDGYLKNEIIKLIEKLGLQKNVILTGVVDNVNEIVSAIDCFLMPSLYEGLPIAAIEAQISGASIALSDTISPETDIFNKAVWFSLNDKDKDIARKIVKNKIKDRAIDRSKVLKFDVKYTANKILNIYSNLIENRSNII</sequence>
<dbReference type="GO" id="GO:0016757">
    <property type="term" value="F:glycosyltransferase activity"/>
    <property type="evidence" value="ECO:0007669"/>
    <property type="project" value="InterPro"/>
</dbReference>
<proteinExistence type="predicted"/>
<dbReference type="PANTHER" id="PTHR45947:SF3">
    <property type="entry name" value="SULFOQUINOVOSYL TRANSFERASE SQD2"/>
    <property type="match status" value="1"/>
</dbReference>
<dbReference type="Pfam" id="PF00534">
    <property type="entry name" value="Glycos_transf_1"/>
    <property type="match status" value="1"/>
</dbReference>
<keyword evidence="3" id="KW-0808">Transferase</keyword>
<evidence type="ECO:0000313" key="4">
    <source>
        <dbReference type="Proteomes" id="UP000266698"/>
    </source>
</evidence>
<accession>A0A396FIA7</accession>
<dbReference type="InterPro" id="IPR028098">
    <property type="entry name" value="Glyco_trans_4-like_N"/>
</dbReference>
<organism evidence="3 4">
    <name type="scientific">Agathobacter rectalis</name>
    <dbReference type="NCBI Taxonomy" id="39491"/>
    <lineage>
        <taxon>Bacteria</taxon>
        <taxon>Bacillati</taxon>
        <taxon>Bacillota</taxon>
        <taxon>Clostridia</taxon>
        <taxon>Lachnospirales</taxon>
        <taxon>Lachnospiraceae</taxon>
        <taxon>Agathobacter</taxon>
    </lineage>
</organism>
<feature type="domain" description="Glycosyltransferase subfamily 4-like N-terminal" evidence="2">
    <location>
        <begin position="15"/>
        <end position="171"/>
    </location>
</feature>
<dbReference type="PANTHER" id="PTHR45947">
    <property type="entry name" value="SULFOQUINOVOSYL TRANSFERASE SQD2"/>
    <property type="match status" value="1"/>
</dbReference>
<evidence type="ECO:0000313" key="3">
    <source>
        <dbReference type="EMBL" id="RHL81449.1"/>
    </source>
</evidence>
<dbReference type="RefSeq" id="WP_118375150.1">
    <property type="nucleotide sequence ID" value="NZ_QRPB01000004.1"/>
</dbReference>
<name>A0A396FIA7_9FIRM</name>
<dbReference type="Gene3D" id="3.40.50.2000">
    <property type="entry name" value="Glycogen Phosphorylase B"/>
    <property type="match status" value="2"/>
</dbReference>
<protein>
    <submittedName>
        <fullName evidence="3">Glycosyltransferase family 1 protein</fullName>
    </submittedName>
</protein>
<dbReference type="SUPFAM" id="SSF53756">
    <property type="entry name" value="UDP-Glycosyltransferase/glycogen phosphorylase"/>
    <property type="match status" value="1"/>
</dbReference>
<dbReference type="Proteomes" id="UP000266698">
    <property type="component" value="Unassembled WGS sequence"/>
</dbReference>
<dbReference type="InterPro" id="IPR050194">
    <property type="entry name" value="Glycosyltransferase_grp1"/>
</dbReference>
<dbReference type="InterPro" id="IPR001296">
    <property type="entry name" value="Glyco_trans_1"/>
</dbReference>
<dbReference type="AlphaFoldDB" id="A0A396FIA7"/>
<evidence type="ECO:0000259" key="1">
    <source>
        <dbReference type="Pfam" id="PF00534"/>
    </source>
</evidence>
<feature type="domain" description="Glycosyl transferase family 1" evidence="1">
    <location>
        <begin position="181"/>
        <end position="326"/>
    </location>
</feature>